<accession>A0A815JYD4</accession>
<proteinExistence type="predicted"/>
<evidence type="ECO:0000313" key="1">
    <source>
        <dbReference type="EMBL" id="CAF1388407.1"/>
    </source>
</evidence>
<protein>
    <submittedName>
        <fullName evidence="1">Uncharacterized protein</fullName>
    </submittedName>
</protein>
<evidence type="ECO:0000313" key="3">
    <source>
        <dbReference type="Proteomes" id="UP000663829"/>
    </source>
</evidence>
<gene>
    <name evidence="1" type="ORF">GPM918_LOCUS32676</name>
    <name evidence="2" type="ORF">SRO942_LOCUS33349</name>
</gene>
<sequence>PLLEYIVAFFPKTGFDNATLQQTVLVGSKTVVQYFLIPG</sequence>
<reference evidence="1" key="1">
    <citation type="submission" date="2021-02" db="EMBL/GenBank/DDBJ databases">
        <authorList>
            <person name="Nowell W R."/>
        </authorList>
    </citation>
    <scope>NUCLEOTIDE SEQUENCE</scope>
</reference>
<dbReference type="AlphaFoldDB" id="A0A815JYD4"/>
<dbReference type="EMBL" id="CAJOBC010082243">
    <property type="protein sequence ID" value="CAF4283184.1"/>
    <property type="molecule type" value="Genomic_DNA"/>
</dbReference>
<dbReference type="EMBL" id="CAJNOQ010016836">
    <property type="protein sequence ID" value="CAF1388407.1"/>
    <property type="molecule type" value="Genomic_DNA"/>
</dbReference>
<organism evidence="1 3">
    <name type="scientific">Didymodactylos carnosus</name>
    <dbReference type="NCBI Taxonomy" id="1234261"/>
    <lineage>
        <taxon>Eukaryota</taxon>
        <taxon>Metazoa</taxon>
        <taxon>Spiralia</taxon>
        <taxon>Gnathifera</taxon>
        <taxon>Rotifera</taxon>
        <taxon>Eurotatoria</taxon>
        <taxon>Bdelloidea</taxon>
        <taxon>Philodinida</taxon>
        <taxon>Philodinidae</taxon>
        <taxon>Didymodactylos</taxon>
    </lineage>
</organism>
<keyword evidence="3" id="KW-1185">Reference proteome</keyword>
<evidence type="ECO:0000313" key="2">
    <source>
        <dbReference type="EMBL" id="CAF4283184.1"/>
    </source>
</evidence>
<name>A0A815JYD4_9BILA</name>
<feature type="non-terminal residue" evidence="1">
    <location>
        <position position="1"/>
    </location>
</feature>
<dbReference type="Proteomes" id="UP000681722">
    <property type="component" value="Unassembled WGS sequence"/>
</dbReference>
<comment type="caution">
    <text evidence="1">The sequence shown here is derived from an EMBL/GenBank/DDBJ whole genome shotgun (WGS) entry which is preliminary data.</text>
</comment>
<dbReference type="Proteomes" id="UP000663829">
    <property type="component" value="Unassembled WGS sequence"/>
</dbReference>